<dbReference type="Proteomes" id="UP000814033">
    <property type="component" value="Unassembled WGS sequence"/>
</dbReference>
<proteinExistence type="predicted"/>
<evidence type="ECO:0000313" key="1">
    <source>
        <dbReference type="EMBL" id="KAI0047365.1"/>
    </source>
</evidence>
<accession>A0ACB8RTP9</accession>
<reference evidence="1" key="1">
    <citation type="submission" date="2021-02" db="EMBL/GenBank/DDBJ databases">
        <authorList>
            <consortium name="DOE Joint Genome Institute"/>
            <person name="Ahrendt S."/>
            <person name="Looney B.P."/>
            <person name="Miyauchi S."/>
            <person name="Morin E."/>
            <person name="Drula E."/>
            <person name="Courty P.E."/>
            <person name="Chicoki N."/>
            <person name="Fauchery L."/>
            <person name="Kohler A."/>
            <person name="Kuo A."/>
            <person name="Labutti K."/>
            <person name="Pangilinan J."/>
            <person name="Lipzen A."/>
            <person name="Riley R."/>
            <person name="Andreopoulos W."/>
            <person name="He G."/>
            <person name="Johnson J."/>
            <person name="Barry K.W."/>
            <person name="Grigoriev I.V."/>
            <person name="Nagy L."/>
            <person name="Hibbett D."/>
            <person name="Henrissat B."/>
            <person name="Matheny P.B."/>
            <person name="Labbe J."/>
            <person name="Martin F."/>
        </authorList>
    </citation>
    <scope>NUCLEOTIDE SEQUENCE</scope>
    <source>
        <strain evidence="1">FP105234-sp</strain>
    </source>
</reference>
<comment type="caution">
    <text evidence="1">The sequence shown here is derived from an EMBL/GenBank/DDBJ whole genome shotgun (WGS) entry which is preliminary data.</text>
</comment>
<reference evidence="1" key="2">
    <citation type="journal article" date="2022" name="New Phytol.">
        <title>Evolutionary transition to the ectomycorrhizal habit in the genomes of a hyperdiverse lineage of mushroom-forming fungi.</title>
        <authorList>
            <person name="Looney B."/>
            <person name="Miyauchi S."/>
            <person name="Morin E."/>
            <person name="Drula E."/>
            <person name="Courty P.E."/>
            <person name="Kohler A."/>
            <person name="Kuo A."/>
            <person name="LaButti K."/>
            <person name="Pangilinan J."/>
            <person name="Lipzen A."/>
            <person name="Riley R."/>
            <person name="Andreopoulos W."/>
            <person name="He G."/>
            <person name="Johnson J."/>
            <person name="Nolan M."/>
            <person name="Tritt A."/>
            <person name="Barry K.W."/>
            <person name="Grigoriev I.V."/>
            <person name="Nagy L.G."/>
            <person name="Hibbett D."/>
            <person name="Henrissat B."/>
            <person name="Matheny P.B."/>
            <person name="Labbe J."/>
            <person name="Martin F.M."/>
        </authorList>
    </citation>
    <scope>NUCLEOTIDE SEQUENCE</scope>
    <source>
        <strain evidence="1">FP105234-sp</strain>
    </source>
</reference>
<protein>
    <submittedName>
        <fullName evidence="1">Uncharacterized protein</fullName>
    </submittedName>
</protein>
<evidence type="ECO:0000313" key="2">
    <source>
        <dbReference type="Proteomes" id="UP000814033"/>
    </source>
</evidence>
<dbReference type="EMBL" id="MU275906">
    <property type="protein sequence ID" value="KAI0047365.1"/>
    <property type="molecule type" value="Genomic_DNA"/>
</dbReference>
<keyword evidence="2" id="KW-1185">Reference proteome</keyword>
<name>A0ACB8RTP9_9AGAM</name>
<gene>
    <name evidence="1" type="ORF">FA95DRAFT_1679145</name>
</gene>
<sequence>MTRLPPELLLKIIRAASRDVQLVLRAVSKQMYGLATPLAFRVVSCGSTPRSALNLVELLDCDRLKRFIKEVVYVDKKGARRWPEDYPVDGEHKSTEETAGLPEDWANILDHDEHEDLYVNLTAALCRLPSLPNLDSISITFPLDFETFDLDEENGTLLPSYEAWAARVPELRLQLGVLSRLEVFAAARAMSQHLARKPKAKHTAPAATLRALTLRNLNAHFSHQLSYPGFHALFNGLTTLRLSLNSTLSATGDVEEVGMETFWKGTILPFLHIPRETLTTLALHSDQDVGGEYPGASFAGLHYPRLQQLSLCHLLLDEVTAVEDFILAHARTLRSLVLIDCKIVVASDSASADPPPRTWAQVYETLGRELMGLTELKVIEAPSPGLHPSRPIARYTSWHEEYLWMQYTSPPRGWDAADDAALETLKEIVEERTRRTSMPS</sequence>
<organism evidence="1 2">
    <name type="scientific">Auriscalpium vulgare</name>
    <dbReference type="NCBI Taxonomy" id="40419"/>
    <lineage>
        <taxon>Eukaryota</taxon>
        <taxon>Fungi</taxon>
        <taxon>Dikarya</taxon>
        <taxon>Basidiomycota</taxon>
        <taxon>Agaricomycotina</taxon>
        <taxon>Agaricomycetes</taxon>
        <taxon>Russulales</taxon>
        <taxon>Auriscalpiaceae</taxon>
        <taxon>Auriscalpium</taxon>
    </lineage>
</organism>